<evidence type="ECO:0000313" key="7">
    <source>
        <dbReference type="Proteomes" id="UP000307943"/>
    </source>
</evidence>
<sequence length="967" mass="107256">MINGKEWSAEWIWGGEEESPRNEWRCFRRSFALPEGSSGPAKLSISADSRYVLYVNGAQVGRGPVRSWPAEQFYDTYEVGHLLKPGETNTIAVLVIHFGVSNFYYIRGRGGLLAELLLESPEGVSVAAGTDAAWKTAKLAAQHPEAPRMSCQQGFAEVYDARQWDDGWAKPEYDDRGWGNADSVGQVGEGPWKSLIARDIPFLTEEKTVPERIESLRRVKAPAWTAAIDLRAAMVPDSVNHANHVQYAGYLAALLVVSEPGTVTVGFPGGPRTPNVWIDGKQLENGYGVRPERYYEVELERGEHLLLIDVSSTDHGAAYHVAADGTAKFELRSPLAANGGESADTPFLIVGPFDSAVNIDHQGIVPINREQPDFVRAKGIAAAGDLRQFAAWIRPLPAALYTEDDVFGAGVWQIEAEAYAVPRAFENAIIPSPEPAVLPQFAQGDCELVIDFGKERSGFIGFEVEAEAGTVIDLYGIEYLKGDYRQHTYGLDNTTRYICRGGRQSFLSPVRRGFRYLLFTVRNSDKPVKLYEVYVNQSNYPVTDAGKFECSDPLLGQIWEISRHTTRLCMEDTFVDCPAYEQVFWVGDARNEALVNYYVFGALDIVKRCLKLVPGSREMTPLYVDQVPSGWNSVIPNWTFFWVNACAEYVEHTGDTAFAAEIWPAARYTLEHYLQKIDERGLLYIKGWNLLDWAPIDQPRDGVVTHQNMFLTLALRNAVKLARTAGADAAAADSFLAAADALQAAINTHLWNAEKGAYLDCIHVDGRQSSIFSMQTQVVAVLCGAAQGERKAKLEGYLLHPPEGFVRIGSPFMSFFYYEALVQSGQHAHMLEDIRVNFGQMIEHGATTCWEMYPNFAQNRANPDQLTRSHCHAWSAAPGYFLGESILGVKRKSPGWSRAAIEPNPCGLKWARGAVPLPDGGLIEVDWRIDGSRMLLRVSAPESVELDIRIPEGLEGEVVRSTTIPLR</sequence>
<dbReference type="Pfam" id="PF21557">
    <property type="entry name" value="RhaB_D2"/>
    <property type="match status" value="1"/>
</dbReference>
<dbReference type="Pfam" id="PF08531">
    <property type="entry name" value="Bac_rhamnosid_N"/>
    <property type="match status" value="1"/>
</dbReference>
<dbReference type="RefSeq" id="WP_139604576.1">
    <property type="nucleotide sequence ID" value="NZ_VDCQ01000036.1"/>
</dbReference>
<dbReference type="Gene3D" id="1.50.10.10">
    <property type="match status" value="1"/>
</dbReference>
<comment type="caution">
    <text evidence="6">The sequence shown here is derived from an EMBL/GenBank/DDBJ whole genome shotgun (WGS) entry which is preliminary data.</text>
</comment>
<dbReference type="InterPro" id="IPR012341">
    <property type="entry name" value="6hp_glycosidase-like_sf"/>
</dbReference>
<feature type="domain" description="Alpha-L-rhamnosidase six-hairpin glycosidase" evidence="3">
    <location>
        <begin position="544"/>
        <end position="885"/>
    </location>
</feature>
<dbReference type="GO" id="GO:0005975">
    <property type="term" value="P:carbohydrate metabolic process"/>
    <property type="evidence" value="ECO:0007669"/>
    <property type="project" value="InterPro"/>
</dbReference>
<dbReference type="PANTHER" id="PTHR34987:SF2">
    <property type="entry name" value="B, PUTATIVE (AFU_ORTHOLOGUE AFUA_7G05040)-RELATED"/>
    <property type="match status" value="1"/>
</dbReference>
<evidence type="ECO:0000259" key="4">
    <source>
        <dbReference type="Pfam" id="PF17390"/>
    </source>
</evidence>
<dbReference type="Gene3D" id="2.60.120.260">
    <property type="entry name" value="Galactose-binding domain-like"/>
    <property type="match status" value="3"/>
</dbReference>
<dbReference type="PANTHER" id="PTHR34987">
    <property type="entry name" value="C, PUTATIVE (AFU_ORTHOLOGUE AFUA_3G02880)-RELATED"/>
    <property type="match status" value="1"/>
</dbReference>
<dbReference type="Pfam" id="PF17390">
    <property type="entry name" value="Bac_rhamnosid_C"/>
    <property type="match status" value="1"/>
</dbReference>
<gene>
    <name evidence="6" type="ORF">FE784_22935</name>
</gene>
<dbReference type="OrthoDB" id="9815108at2"/>
<dbReference type="InterPro" id="IPR035396">
    <property type="entry name" value="Bac_rhamnosid6H"/>
</dbReference>
<dbReference type="InterPro" id="IPR013737">
    <property type="entry name" value="Bac_rhamnosid_N"/>
</dbReference>
<dbReference type="Gene3D" id="2.60.420.10">
    <property type="entry name" value="Maltose phosphorylase, domain 3"/>
    <property type="match status" value="1"/>
</dbReference>
<dbReference type="SUPFAM" id="SSF49785">
    <property type="entry name" value="Galactose-binding domain-like"/>
    <property type="match status" value="1"/>
</dbReference>
<dbReference type="InterPro" id="IPR008928">
    <property type="entry name" value="6-hairpin_glycosidase_sf"/>
</dbReference>
<evidence type="ECO:0000259" key="3">
    <source>
        <dbReference type="Pfam" id="PF17389"/>
    </source>
</evidence>
<name>A0A5C4T6D4_9BACL</name>
<evidence type="ECO:0000259" key="2">
    <source>
        <dbReference type="Pfam" id="PF08531"/>
    </source>
</evidence>
<dbReference type="Pfam" id="PF05592">
    <property type="entry name" value="Bac_rhamnosid"/>
    <property type="match status" value="1"/>
</dbReference>
<accession>A0A5C4T6D4</accession>
<dbReference type="InterPro" id="IPR048653">
    <property type="entry name" value="RhaB_D2"/>
</dbReference>
<evidence type="ECO:0000259" key="5">
    <source>
        <dbReference type="Pfam" id="PF21557"/>
    </source>
</evidence>
<dbReference type="EMBL" id="VDCQ01000036">
    <property type="protein sequence ID" value="TNJ63887.1"/>
    <property type="molecule type" value="Genomic_DNA"/>
</dbReference>
<proteinExistence type="predicted"/>
<dbReference type="Proteomes" id="UP000307943">
    <property type="component" value="Unassembled WGS sequence"/>
</dbReference>
<dbReference type="SUPFAM" id="SSF48208">
    <property type="entry name" value="Six-hairpin glycosidases"/>
    <property type="match status" value="1"/>
</dbReference>
<reference evidence="6 7" key="1">
    <citation type="submission" date="2019-05" db="EMBL/GenBank/DDBJ databases">
        <title>We sequenced the genome of Paenibacillus hemerocallicola KCTC 33185 for further insight into its adaptation and study the phylogeny of Paenibacillus.</title>
        <authorList>
            <person name="Narsing Rao M.P."/>
        </authorList>
    </citation>
    <scope>NUCLEOTIDE SEQUENCE [LARGE SCALE GENOMIC DNA]</scope>
    <source>
        <strain evidence="6 7">KCTC 33185</strain>
    </source>
</reference>
<evidence type="ECO:0000313" key="6">
    <source>
        <dbReference type="EMBL" id="TNJ63887.1"/>
    </source>
</evidence>
<evidence type="ECO:0000259" key="1">
    <source>
        <dbReference type="Pfam" id="PF05592"/>
    </source>
</evidence>
<dbReference type="AlphaFoldDB" id="A0A5C4T6D4"/>
<dbReference type="Pfam" id="PF17389">
    <property type="entry name" value="Bac_rhamnosid6H"/>
    <property type="match status" value="1"/>
</dbReference>
<keyword evidence="7" id="KW-1185">Reference proteome</keyword>
<feature type="domain" description="Alpha-L-rhamnosidase concanavalin-like" evidence="1">
    <location>
        <begin position="445"/>
        <end position="522"/>
    </location>
</feature>
<dbReference type="InterPro" id="IPR008979">
    <property type="entry name" value="Galactose-bd-like_sf"/>
</dbReference>
<dbReference type="InterPro" id="IPR035398">
    <property type="entry name" value="Bac_rhamnosid_C"/>
</dbReference>
<feature type="domain" description="Bacterial alpha-L-rhamnosidase N-terminal" evidence="2">
    <location>
        <begin position="41"/>
        <end position="183"/>
    </location>
</feature>
<protein>
    <submittedName>
        <fullName evidence="6">Alpha-L-rhamnosidase</fullName>
    </submittedName>
</protein>
<feature type="domain" description="Alpha-L-rhamnosidase" evidence="5">
    <location>
        <begin position="224"/>
        <end position="398"/>
    </location>
</feature>
<feature type="domain" description="Alpha-L-rhamnosidase C-terminal" evidence="4">
    <location>
        <begin position="888"/>
        <end position="961"/>
    </location>
</feature>
<organism evidence="6 7">
    <name type="scientific">Paenibacillus hemerocallicola</name>
    <dbReference type="NCBI Taxonomy" id="1172614"/>
    <lineage>
        <taxon>Bacteria</taxon>
        <taxon>Bacillati</taxon>
        <taxon>Bacillota</taxon>
        <taxon>Bacilli</taxon>
        <taxon>Bacillales</taxon>
        <taxon>Paenibacillaceae</taxon>
        <taxon>Paenibacillus</taxon>
    </lineage>
</organism>
<dbReference type="InterPro" id="IPR008902">
    <property type="entry name" value="Rhamnosid_concanavalin"/>
</dbReference>